<evidence type="ECO:0000256" key="2">
    <source>
        <dbReference type="SAM" id="Phobius"/>
    </source>
</evidence>
<dbReference type="Proteomes" id="UP001230504">
    <property type="component" value="Unassembled WGS sequence"/>
</dbReference>
<reference evidence="3" key="1">
    <citation type="submission" date="2021-06" db="EMBL/GenBank/DDBJ databases">
        <title>Comparative genomics, transcriptomics and evolutionary studies reveal genomic signatures of adaptation to plant cell wall in hemibiotrophic fungi.</title>
        <authorList>
            <consortium name="DOE Joint Genome Institute"/>
            <person name="Baroncelli R."/>
            <person name="Diaz J.F."/>
            <person name="Benocci T."/>
            <person name="Peng M."/>
            <person name="Battaglia E."/>
            <person name="Haridas S."/>
            <person name="Andreopoulos W."/>
            <person name="Labutti K."/>
            <person name="Pangilinan J."/>
            <person name="Floch G.L."/>
            <person name="Makela M.R."/>
            <person name="Henrissat B."/>
            <person name="Grigoriev I.V."/>
            <person name="Crouch J.A."/>
            <person name="De Vries R.P."/>
            <person name="Sukno S.A."/>
            <person name="Thon M.R."/>
        </authorList>
    </citation>
    <scope>NUCLEOTIDE SEQUENCE</scope>
    <source>
        <strain evidence="3">CBS 125086</strain>
    </source>
</reference>
<feature type="compositionally biased region" description="Polar residues" evidence="1">
    <location>
        <begin position="679"/>
        <end position="689"/>
    </location>
</feature>
<proteinExistence type="predicted"/>
<feature type="compositionally biased region" description="Low complexity" evidence="1">
    <location>
        <begin position="107"/>
        <end position="122"/>
    </location>
</feature>
<feature type="region of interest" description="Disordered" evidence="1">
    <location>
        <begin position="1"/>
        <end position="135"/>
    </location>
</feature>
<feature type="region of interest" description="Disordered" evidence="1">
    <location>
        <begin position="308"/>
        <end position="327"/>
    </location>
</feature>
<keyword evidence="2" id="KW-0812">Transmembrane</keyword>
<keyword evidence="2" id="KW-1133">Transmembrane helix</keyword>
<evidence type="ECO:0000256" key="1">
    <source>
        <dbReference type="SAM" id="MobiDB-lite"/>
    </source>
</evidence>
<feature type="compositionally biased region" description="Low complexity" evidence="1">
    <location>
        <begin position="254"/>
        <end position="264"/>
    </location>
</feature>
<protein>
    <submittedName>
        <fullName evidence="3">Uncharacterized protein</fullName>
    </submittedName>
</protein>
<keyword evidence="2" id="KW-0472">Membrane</keyword>
<feature type="compositionally biased region" description="Low complexity" evidence="1">
    <location>
        <begin position="368"/>
        <end position="379"/>
    </location>
</feature>
<accession>A0AAD8V312</accession>
<feature type="region of interest" description="Disordered" evidence="1">
    <location>
        <begin position="351"/>
        <end position="383"/>
    </location>
</feature>
<organism evidence="3 4">
    <name type="scientific">Colletotrichum navitas</name>
    <dbReference type="NCBI Taxonomy" id="681940"/>
    <lineage>
        <taxon>Eukaryota</taxon>
        <taxon>Fungi</taxon>
        <taxon>Dikarya</taxon>
        <taxon>Ascomycota</taxon>
        <taxon>Pezizomycotina</taxon>
        <taxon>Sordariomycetes</taxon>
        <taxon>Hypocreomycetidae</taxon>
        <taxon>Glomerellales</taxon>
        <taxon>Glomerellaceae</taxon>
        <taxon>Colletotrichum</taxon>
        <taxon>Colletotrichum graminicola species complex</taxon>
    </lineage>
</organism>
<feature type="compositionally biased region" description="Low complexity" evidence="1">
    <location>
        <begin position="86"/>
        <end position="99"/>
    </location>
</feature>
<feature type="compositionally biased region" description="Polar residues" evidence="1">
    <location>
        <begin position="596"/>
        <end position="610"/>
    </location>
</feature>
<feature type="region of interest" description="Disordered" evidence="1">
    <location>
        <begin position="207"/>
        <end position="264"/>
    </location>
</feature>
<keyword evidence="4" id="KW-1185">Reference proteome</keyword>
<evidence type="ECO:0000313" key="3">
    <source>
        <dbReference type="EMBL" id="KAK1580238.1"/>
    </source>
</evidence>
<dbReference type="RefSeq" id="XP_060411295.1">
    <property type="nucleotide sequence ID" value="XM_060561411.1"/>
</dbReference>
<feature type="compositionally biased region" description="Pro residues" evidence="1">
    <location>
        <begin position="51"/>
        <end position="85"/>
    </location>
</feature>
<name>A0AAD8V312_9PEZI</name>
<comment type="caution">
    <text evidence="3">The sequence shown here is derived from an EMBL/GenBank/DDBJ whole genome shotgun (WGS) entry which is preliminary data.</text>
</comment>
<feature type="compositionally biased region" description="Polar residues" evidence="1">
    <location>
        <begin position="27"/>
        <end position="37"/>
    </location>
</feature>
<sequence>MSSPNRNGNLPGGAFITTFNGKRPRAGNNTKSNNQQRSTTTSQSTTSTPQAIPPPQTSAPPPVTTAPAAPPPPPPSSSTTQPPPAAVLTTTSASTTSSSPPLPALPLPVTTPSSITPLAPVVSDPPPVAPTTSLPSIPPATIPTFNNIPIIPVQSAPPTFAQLPLPASSSSSSLVPAVPVVLPPPAPGTSQTDANAVPTPPAAETLSASLSDINPSPSPTSSAGPGPGVGAIPPSTPLNPGTAAGEASNDSPASSGTTSGNTKSGGVATPVVIASSVAVFLGLVGLLVWLWRKRLLKRRRSTLLTPLSTEPSFRPAEKASGSLGPTPRSAKLKAALGYNFQRFLGQLGALVSPNRDSSPTRDRSQFMNHSRNSSSLSNHTGPRDVDRVKDWWERLTADMNFNWRLRGNGNMDNDAFVPARGMKDRKAATGGQPDFLTLLGMDDREVEREAQRRRLSRGHGSVGSADHFLGGLGLNFDNAAANPNPFSDANAVRHDSVKPVSLTVANPDSDPFSDVNAISAPAAAAKPPSTYVVDVRRSRGTSFGGGTTRPPSGSTYAPRLDSMYRDSGQSVESFATRRNKFRSDPFDLERPELLGSRTTQTSSNYSQASSGAPRVPGSVHTRADSFSSKYSSGVSLDGWSDPGPDVGPSNGFNYRYETESPVAGYRSGEQRMPGRRPSGASQNSVGKAL</sequence>
<dbReference type="GeneID" id="85445651"/>
<gene>
    <name evidence="3" type="ORF">LY79DRAFT_592356</name>
</gene>
<feature type="compositionally biased region" description="Polar residues" evidence="1">
    <location>
        <begin position="624"/>
        <end position="634"/>
    </location>
</feature>
<dbReference type="PANTHER" id="PTHR45725">
    <property type="entry name" value="FORMIN HOMOLOGY 2 FAMILY MEMBER"/>
    <property type="match status" value="1"/>
</dbReference>
<dbReference type="AlphaFoldDB" id="A0AAD8V312"/>
<feature type="compositionally biased region" description="Low complexity" evidence="1">
    <location>
        <begin position="38"/>
        <end position="50"/>
    </location>
</feature>
<evidence type="ECO:0000313" key="4">
    <source>
        <dbReference type="Proteomes" id="UP001230504"/>
    </source>
</evidence>
<feature type="compositionally biased region" description="Basic and acidic residues" evidence="1">
    <location>
        <begin position="581"/>
        <end position="592"/>
    </location>
</feature>
<feature type="region of interest" description="Disordered" evidence="1">
    <location>
        <begin position="540"/>
        <end position="689"/>
    </location>
</feature>
<dbReference type="EMBL" id="JAHLJV010000057">
    <property type="protein sequence ID" value="KAK1580238.1"/>
    <property type="molecule type" value="Genomic_DNA"/>
</dbReference>
<dbReference type="PANTHER" id="PTHR45725:SF1">
    <property type="entry name" value="DISHEVELLED ASSOCIATED ACTIVATOR OF MORPHOGENESIS, ISOFORM D"/>
    <property type="match status" value="1"/>
</dbReference>
<dbReference type="InterPro" id="IPR051425">
    <property type="entry name" value="Formin_Homology"/>
</dbReference>
<feature type="transmembrane region" description="Helical" evidence="2">
    <location>
        <begin position="271"/>
        <end position="291"/>
    </location>
</feature>